<dbReference type="EMBL" id="WXEW01000008">
    <property type="protein sequence ID" value="NAS25329.1"/>
    <property type="molecule type" value="Genomic_DNA"/>
</dbReference>
<dbReference type="RefSeq" id="WP_161482425.1">
    <property type="nucleotide sequence ID" value="NZ_WXEW01000008.1"/>
</dbReference>
<gene>
    <name evidence="1" type="ORF">GT755_27050</name>
</gene>
<organism evidence="1 2">
    <name type="scientific">Herbidospora solisilvae</name>
    <dbReference type="NCBI Taxonomy" id="2696284"/>
    <lineage>
        <taxon>Bacteria</taxon>
        <taxon>Bacillati</taxon>
        <taxon>Actinomycetota</taxon>
        <taxon>Actinomycetes</taxon>
        <taxon>Streptosporangiales</taxon>
        <taxon>Streptosporangiaceae</taxon>
        <taxon>Herbidospora</taxon>
    </lineage>
</organism>
<evidence type="ECO:0000313" key="1">
    <source>
        <dbReference type="EMBL" id="NAS25329.1"/>
    </source>
</evidence>
<protein>
    <submittedName>
        <fullName evidence="1">Uncharacterized protein</fullName>
    </submittedName>
</protein>
<comment type="caution">
    <text evidence="1">The sequence shown here is derived from an EMBL/GenBank/DDBJ whole genome shotgun (WGS) entry which is preliminary data.</text>
</comment>
<proteinExistence type="predicted"/>
<name>A0A7C9N486_9ACTN</name>
<evidence type="ECO:0000313" key="2">
    <source>
        <dbReference type="Proteomes" id="UP000479526"/>
    </source>
</evidence>
<accession>A0A7C9N486</accession>
<dbReference type="Proteomes" id="UP000479526">
    <property type="component" value="Unassembled WGS sequence"/>
</dbReference>
<dbReference type="AlphaFoldDB" id="A0A7C9N486"/>
<keyword evidence="2" id="KW-1185">Reference proteome</keyword>
<sequence length="52" mass="5547">MRRSITSPRLVIALVAIGVAVATGGLLVAGSSEPDLSEFQIMQYSEITRADR</sequence>
<reference evidence="1 2" key="1">
    <citation type="submission" date="2020-01" db="EMBL/GenBank/DDBJ databases">
        <title>Herbidospora sp. NEAU-GS84 nov., a novel actinomycete isolated from soil.</title>
        <authorList>
            <person name="Han L."/>
        </authorList>
    </citation>
    <scope>NUCLEOTIDE SEQUENCE [LARGE SCALE GENOMIC DNA]</scope>
    <source>
        <strain evidence="1 2">NEAU-GS84</strain>
    </source>
</reference>